<evidence type="ECO:0000313" key="8">
    <source>
        <dbReference type="Proteomes" id="UP001203852"/>
    </source>
</evidence>
<evidence type="ECO:0000256" key="4">
    <source>
        <dbReference type="ARBA" id="ARBA00022989"/>
    </source>
</evidence>
<dbReference type="PANTHER" id="PTHR45649:SF9">
    <property type="entry name" value="AMINO-ACID PERMEASE 2"/>
    <property type="match status" value="1"/>
</dbReference>
<comment type="caution">
    <text evidence="7">The sequence shown here is derived from an EMBL/GenBank/DDBJ whole genome shotgun (WGS) entry which is preliminary data.</text>
</comment>
<organism evidence="7 8">
    <name type="scientific">Exophiala viscosa</name>
    <dbReference type="NCBI Taxonomy" id="2486360"/>
    <lineage>
        <taxon>Eukaryota</taxon>
        <taxon>Fungi</taxon>
        <taxon>Dikarya</taxon>
        <taxon>Ascomycota</taxon>
        <taxon>Pezizomycotina</taxon>
        <taxon>Eurotiomycetes</taxon>
        <taxon>Chaetothyriomycetidae</taxon>
        <taxon>Chaetothyriales</taxon>
        <taxon>Herpotrichiellaceae</taxon>
        <taxon>Exophiala</taxon>
    </lineage>
</organism>
<proteinExistence type="predicted"/>
<dbReference type="InterPro" id="IPR002293">
    <property type="entry name" value="AA/rel_permease1"/>
</dbReference>
<feature type="transmembrane region" description="Helical" evidence="6">
    <location>
        <begin position="458"/>
        <end position="479"/>
    </location>
</feature>
<keyword evidence="8" id="KW-1185">Reference proteome</keyword>
<feature type="transmembrane region" description="Helical" evidence="6">
    <location>
        <begin position="89"/>
        <end position="112"/>
    </location>
</feature>
<sequence length="545" mass="59536">MELSANGDSQKSNDVAGAINVDCPSIHAVQLDELNAADRALAEHFGYKPVFQRHFGYLSTFSFAVSISGLFATITTTFSYPLYAGGSASAVWCWLISGLGCMCIACSVAEIVSAYPTCGGLYYSVSRLAPKEWVPSISWAVGWINLLGQLTGIASSEYGSAQILLAAVSMARDFSWYPTTGMTVGVTAALTVLTGLINSLPTSWMEKMTKTYVIFHFSVLLACAVALLVKTEEKHSAAYVFTHVDKIPESGWNPTGFSFLLGFLSVSWTMTGYDSTAHISEEIKDPEIIAPWAIFLAMASTYILGWLFTIVLCFCMGDVDSILFSPIGQPVAQIYYNSLGKRGGIFFTVAAFVIIQFVCFTATQALGRSIFAFSRDRLIPLHRIWIRIDKRTGTPLYAIWISVFGIIAINLIALGSYTAILGVFNVCAIAFDWSYCIPIACKLAFNRFKPGPWTMGKAGIVVNAWACLWTLFVSIIFVVPDFRPVTPQDMNYAIVYIAAIALASVFFWYVGGRNYYLGPVVEAEVQGTIAENSITFRGLDGIINC</sequence>
<feature type="transmembrane region" description="Helical" evidence="6">
    <location>
        <begin position="345"/>
        <end position="373"/>
    </location>
</feature>
<dbReference type="EMBL" id="MU404351">
    <property type="protein sequence ID" value="KAI1617059.1"/>
    <property type="molecule type" value="Genomic_DNA"/>
</dbReference>
<evidence type="ECO:0000313" key="7">
    <source>
        <dbReference type="EMBL" id="KAI1617059.1"/>
    </source>
</evidence>
<keyword evidence="2" id="KW-0813">Transport</keyword>
<feature type="transmembrane region" description="Helical" evidence="6">
    <location>
        <begin position="394"/>
        <end position="413"/>
    </location>
</feature>
<protein>
    <submittedName>
        <fullName evidence="7">Amino acid permease</fullName>
    </submittedName>
</protein>
<accession>A0AAN6E4R4</accession>
<dbReference type="Proteomes" id="UP001203852">
    <property type="component" value="Unassembled WGS sequence"/>
</dbReference>
<reference evidence="7" key="1">
    <citation type="journal article" date="2022" name="bioRxiv">
        <title>Deciphering the potential niche of two novel black yeast fungi from a biological soil crust based on their genomes, phenotypes, and melanin regulation.</title>
        <authorList>
            <consortium name="DOE Joint Genome Institute"/>
            <person name="Carr E.C."/>
            <person name="Barton Q."/>
            <person name="Grambo S."/>
            <person name="Sullivan M."/>
            <person name="Renfro C.M."/>
            <person name="Kuo A."/>
            <person name="Pangilinan J."/>
            <person name="Lipzen A."/>
            <person name="Keymanesh K."/>
            <person name="Savage E."/>
            <person name="Barry K."/>
            <person name="Grigoriev I.V."/>
            <person name="Riekhof W.R."/>
            <person name="Harris S.S."/>
        </authorList>
    </citation>
    <scope>NUCLEOTIDE SEQUENCE</scope>
    <source>
        <strain evidence="7">JF 03-4F</strain>
    </source>
</reference>
<keyword evidence="3 6" id="KW-0812">Transmembrane</keyword>
<evidence type="ECO:0000256" key="2">
    <source>
        <dbReference type="ARBA" id="ARBA00022448"/>
    </source>
</evidence>
<name>A0AAN6E4R4_9EURO</name>
<dbReference type="GO" id="GO:0016020">
    <property type="term" value="C:membrane"/>
    <property type="evidence" value="ECO:0007669"/>
    <property type="project" value="UniProtKB-SubCell"/>
</dbReference>
<feature type="transmembrane region" description="Helical" evidence="6">
    <location>
        <begin position="292"/>
        <end position="317"/>
    </location>
</feature>
<feature type="transmembrane region" description="Helical" evidence="6">
    <location>
        <begin position="251"/>
        <end position="271"/>
    </location>
</feature>
<evidence type="ECO:0000256" key="3">
    <source>
        <dbReference type="ARBA" id="ARBA00022692"/>
    </source>
</evidence>
<feature type="transmembrane region" description="Helical" evidence="6">
    <location>
        <begin position="419"/>
        <end position="437"/>
    </location>
</feature>
<feature type="transmembrane region" description="Helical" evidence="6">
    <location>
        <begin position="212"/>
        <end position="231"/>
    </location>
</feature>
<dbReference type="PANTHER" id="PTHR45649">
    <property type="entry name" value="AMINO-ACID PERMEASE BAT1"/>
    <property type="match status" value="1"/>
</dbReference>
<keyword evidence="4 6" id="KW-1133">Transmembrane helix</keyword>
<feature type="transmembrane region" description="Helical" evidence="6">
    <location>
        <begin position="491"/>
        <end position="510"/>
    </location>
</feature>
<keyword evidence="5 6" id="KW-0472">Membrane</keyword>
<evidence type="ECO:0000256" key="6">
    <source>
        <dbReference type="SAM" id="Phobius"/>
    </source>
</evidence>
<feature type="transmembrane region" description="Helical" evidence="6">
    <location>
        <begin position="133"/>
        <end position="154"/>
    </location>
</feature>
<feature type="transmembrane region" description="Helical" evidence="6">
    <location>
        <begin position="174"/>
        <end position="200"/>
    </location>
</feature>
<comment type="subcellular location">
    <subcellularLocation>
        <location evidence="1">Membrane</location>
        <topology evidence="1">Multi-pass membrane protein</topology>
    </subcellularLocation>
</comment>
<dbReference type="AlphaFoldDB" id="A0AAN6E4R4"/>
<gene>
    <name evidence="7" type="ORF">EDD36DRAFT_484804</name>
</gene>
<evidence type="ECO:0000256" key="1">
    <source>
        <dbReference type="ARBA" id="ARBA00004141"/>
    </source>
</evidence>
<dbReference type="PIRSF" id="PIRSF006060">
    <property type="entry name" value="AA_transporter"/>
    <property type="match status" value="1"/>
</dbReference>
<dbReference type="Pfam" id="PF13520">
    <property type="entry name" value="AA_permease_2"/>
    <property type="match status" value="1"/>
</dbReference>
<dbReference type="GO" id="GO:0022857">
    <property type="term" value="F:transmembrane transporter activity"/>
    <property type="evidence" value="ECO:0007669"/>
    <property type="project" value="InterPro"/>
</dbReference>
<dbReference type="Gene3D" id="1.20.1740.10">
    <property type="entry name" value="Amino acid/polyamine transporter I"/>
    <property type="match status" value="1"/>
</dbReference>
<evidence type="ECO:0000256" key="5">
    <source>
        <dbReference type="ARBA" id="ARBA00023136"/>
    </source>
</evidence>
<feature type="transmembrane region" description="Helical" evidence="6">
    <location>
        <begin position="55"/>
        <end position="83"/>
    </location>
</feature>